<feature type="transmembrane region" description="Helical" evidence="5">
    <location>
        <begin position="12"/>
        <end position="40"/>
    </location>
</feature>
<keyword evidence="9" id="KW-1185">Reference proteome</keyword>
<keyword evidence="1" id="KW-0488">Methylation</keyword>
<proteinExistence type="inferred from homology"/>
<dbReference type="PANTHER" id="PTHR43531">
    <property type="entry name" value="PROTEIN ICFG"/>
    <property type="match status" value="1"/>
</dbReference>
<dbReference type="eggNOG" id="COG0840">
    <property type="taxonomic scope" value="Bacteria"/>
</dbReference>
<evidence type="ECO:0000313" key="8">
    <source>
        <dbReference type="EMBL" id="ADK86101.1"/>
    </source>
</evidence>
<dbReference type="AlphaFoldDB" id="E1QKK8"/>
<feature type="transmembrane region" description="Helical" evidence="5">
    <location>
        <begin position="315"/>
        <end position="337"/>
    </location>
</feature>
<evidence type="ECO:0000259" key="7">
    <source>
        <dbReference type="PROSITE" id="PS51753"/>
    </source>
</evidence>
<dbReference type="KEGG" id="dbr:Deba_2747"/>
<dbReference type="InterPro" id="IPR051310">
    <property type="entry name" value="MCP_chemotaxis"/>
</dbReference>
<dbReference type="STRING" id="644282.Deba_2747"/>
<protein>
    <submittedName>
        <fullName evidence="8">Methyl-accepting chemotaxis sensory transducer</fullName>
    </submittedName>
</protein>
<evidence type="ECO:0000259" key="6">
    <source>
        <dbReference type="PROSITE" id="PS50111"/>
    </source>
</evidence>
<evidence type="ECO:0000313" key="9">
    <source>
        <dbReference type="Proteomes" id="UP000009047"/>
    </source>
</evidence>
<dbReference type="GO" id="GO:0005886">
    <property type="term" value="C:plasma membrane"/>
    <property type="evidence" value="ECO:0007669"/>
    <property type="project" value="TreeGrafter"/>
</dbReference>
<dbReference type="PANTHER" id="PTHR43531:SF14">
    <property type="entry name" value="METHYL-ACCEPTING CHEMOTAXIS PROTEIN I-RELATED"/>
    <property type="match status" value="1"/>
</dbReference>
<evidence type="ECO:0000256" key="3">
    <source>
        <dbReference type="PROSITE-ProRule" id="PRU00284"/>
    </source>
</evidence>
<dbReference type="SUPFAM" id="SSF58104">
    <property type="entry name" value="Methyl-accepting chemotaxis protein (MCP) signaling domain"/>
    <property type="match status" value="1"/>
</dbReference>
<dbReference type="Pfam" id="PF00015">
    <property type="entry name" value="MCPsignal"/>
    <property type="match status" value="1"/>
</dbReference>
<feature type="domain" description="HBM" evidence="7">
    <location>
        <begin position="38"/>
        <end position="312"/>
    </location>
</feature>
<dbReference type="EMBL" id="CP002085">
    <property type="protein sequence ID" value="ADK86101.1"/>
    <property type="molecule type" value="Genomic_DNA"/>
</dbReference>
<dbReference type="GO" id="GO:0006935">
    <property type="term" value="P:chemotaxis"/>
    <property type="evidence" value="ECO:0007669"/>
    <property type="project" value="TreeGrafter"/>
</dbReference>
<evidence type="ECO:0000256" key="4">
    <source>
        <dbReference type="SAM" id="MobiDB-lite"/>
    </source>
</evidence>
<feature type="compositionally biased region" description="Low complexity" evidence="4">
    <location>
        <begin position="608"/>
        <end position="636"/>
    </location>
</feature>
<keyword evidence="3" id="KW-0807">Transducer</keyword>
<dbReference type="InterPro" id="IPR004089">
    <property type="entry name" value="MCPsignal_dom"/>
</dbReference>
<organism evidence="8 9">
    <name type="scientific">Desulfarculus baarsii (strain ATCC 33931 / DSM 2075 / LMG 7858 / VKM B-1802 / 2st14)</name>
    <dbReference type="NCBI Taxonomy" id="644282"/>
    <lineage>
        <taxon>Bacteria</taxon>
        <taxon>Pseudomonadati</taxon>
        <taxon>Thermodesulfobacteriota</taxon>
        <taxon>Desulfarculia</taxon>
        <taxon>Desulfarculales</taxon>
        <taxon>Desulfarculaceae</taxon>
        <taxon>Desulfarculus</taxon>
    </lineage>
</organism>
<accession>E1QKK8</accession>
<keyword evidence="5" id="KW-0472">Membrane</keyword>
<dbReference type="InterPro" id="IPR032255">
    <property type="entry name" value="HBM"/>
</dbReference>
<feature type="domain" description="Methyl-accepting transducer" evidence="6">
    <location>
        <begin position="355"/>
        <end position="584"/>
    </location>
</feature>
<keyword evidence="5" id="KW-0812">Transmembrane</keyword>
<sequence>MFKHMKLTGKMFSGFGLLIAILCVVAVVGLTAIIGAGGILQKTGSMISLATGAVGLDLHHKRFMISGDEAQIEKAARYYENIDRGVSQGREAFTDQETLGMIEWASKELAAIKTDLQTYLDLARKKKAAQRSMDDKAAQAVDFCQKIVAMQKEQLQKANDAATADMADAILSIDIDRMERIQKESVELLNKKWQTAGLANDMILLLMDSRQLEKSYILTPTAALKDAHYNDFQKIKADIANLRQALTAPEDLAVIDQFDSALQGYEDAFVELTKFTERQQGIEQHISKVAAEVDAKVYPVQAKYTEELYNSMTRAVVMIIVTAVVGVAVGLILAWLLTRGIAGPIRKAITGLSEGATQVTAAASEVNNASQSLAEGASHQASSIEETSAAMEQMASMTDQNAEHAQETDTLMAQAAQLISNANGYVAQLKGAIDQINQASDQTVKIIKTIDEIAFQTNLLALNAAVEAARAGEAGAGFAVVAEEVRNLAMRAAEAAKNTQTLIEGNINNIKRGASLMVDTESAFASVEGIAQKVAHLVAEVAAASKEQSQGIGQVNSAISSMDRITQHNAASAEQSAAASEQLAAQSNSMLELIDGLARMVGGDQGQRPAQAQRRIQAAAPSAPSAPAALPVSDAPRLPTPAQPAQPAKPAKDDEDDFADF</sequence>
<dbReference type="PROSITE" id="PS51753">
    <property type="entry name" value="HBM"/>
    <property type="match status" value="1"/>
</dbReference>
<evidence type="ECO:0000256" key="5">
    <source>
        <dbReference type="SAM" id="Phobius"/>
    </source>
</evidence>
<comment type="similarity">
    <text evidence="2">Belongs to the methyl-accepting chemotaxis (MCP) protein family.</text>
</comment>
<reference evidence="8 9" key="1">
    <citation type="journal article" date="2010" name="Stand. Genomic Sci.">
        <title>Complete genome sequence of Desulfarculus baarsii type strain (2st14).</title>
        <authorList>
            <person name="Sun H."/>
            <person name="Spring S."/>
            <person name="Lapidus A."/>
            <person name="Davenport K."/>
            <person name="Del Rio T.G."/>
            <person name="Tice H."/>
            <person name="Nolan M."/>
            <person name="Copeland A."/>
            <person name="Cheng J.F."/>
            <person name="Lucas S."/>
            <person name="Tapia R."/>
            <person name="Goodwin L."/>
            <person name="Pitluck S."/>
            <person name="Ivanova N."/>
            <person name="Pagani I."/>
            <person name="Mavromatis K."/>
            <person name="Ovchinnikova G."/>
            <person name="Pati A."/>
            <person name="Chen A."/>
            <person name="Palaniappan K."/>
            <person name="Hauser L."/>
            <person name="Chang Y.J."/>
            <person name="Jeffries C.D."/>
            <person name="Detter J.C."/>
            <person name="Han C."/>
            <person name="Rohde M."/>
            <person name="Brambilla E."/>
            <person name="Goker M."/>
            <person name="Woyke T."/>
            <person name="Bristow J."/>
            <person name="Eisen J.A."/>
            <person name="Markowitz V."/>
            <person name="Hugenholtz P."/>
            <person name="Kyrpides N.C."/>
            <person name="Klenk H.P."/>
            <person name="Land M."/>
        </authorList>
    </citation>
    <scope>NUCLEOTIDE SEQUENCE [LARGE SCALE GENOMIC DNA]</scope>
    <source>
        <strain evidence="9">ATCC 33931 / DSM 2075 / LMG 7858 / VKM B-1802 / 2st14</strain>
    </source>
</reference>
<gene>
    <name evidence="8" type="ordered locus">Deba_2747</name>
</gene>
<dbReference type="Gene3D" id="1.10.287.950">
    <property type="entry name" value="Methyl-accepting chemotaxis protein"/>
    <property type="match status" value="1"/>
</dbReference>
<keyword evidence="5" id="KW-1133">Transmembrane helix</keyword>
<dbReference type="SMART" id="SM00283">
    <property type="entry name" value="MA"/>
    <property type="match status" value="1"/>
</dbReference>
<dbReference type="SMART" id="SM01358">
    <property type="entry name" value="HBM"/>
    <property type="match status" value="1"/>
</dbReference>
<dbReference type="PROSITE" id="PS50111">
    <property type="entry name" value="CHEMOTAXIS_TRANSDUC_2"/>
    <property type="match status" value="1"/>
</dbReference>
<evidence type="ECO:0000256" key="1">
    <source>
        <dbReference type="ARBA" id="ARBA00022481"/>
    </source>
</evidence>
<dbReference type="HOGENOM" id="CLU_000445_107_24_7"/>
<dbReference type="Proteomes" id="UP000009047">
    <property type="component" value="Chromosome"/>
</dbReference>
<evidence type="ECO:0000256" key="2">
    <source>
        <dbReference type="ARBA" id="ARBA00029447"/>
    </source>
</evidence>
<name>E1QKK8_DESB2</name>
<feature type="region of interest" description="Disordered" evidence="4">
    <location>
        <begin position="602"/>
        <end position="661"/>
    </location>
</feature>
<dbReference type="RefSeq" id="WP_013259540.1">
    <property type="nucleotide sequence ID" value="NC_014365.1"/>
</dbReference>
<dbReference type="GO" id="GO:0007165">
    <property type="term" value="P:signal transduction"/>
    <property type="evidence" value="ECO:0007669"/>
    <property type="project" value="UniProtKB-KW"/>
</dbReference>
<dbReference type="GO" id="GO:0004888">
    <property type="term" value="F:transmembrane signaling receptor activity"/>
    <property type="evidence" value="ECO:0007669"/>
    <property type="project" value="TreeGrafter"/>
</dbReference>